<feature type="compositionally biased region" description="Basic and acidic residues" evidence="1">
    <location>
        <begin position="1"/>
        <end position="35"/>
    </location>
</feature>
<dbReference type="Proteomes" id="UP001470230">
    <property type="component" value="Unassembled WGS sequence"/>
</dbReference>
<reference evidence="2 3" key="1">
    <citation type="submission" date="2024-04" db="EMBL/GenBank/DDBJ databases">
        <title>Tritrichomonas musculus Genome.</title>
        <authorList>
            <person name="Alves-Ferreira E."/>
            <person name="Grigg M."/>
            <person name="Lorenzi H."/>
            <person name="Galac M."/>
        </authorList>
    </citation>
    <scope>NUCLEOTIDE SEQUENCE [LARGE SCALE GENOMIC DNA]</scope>
    <source>
        <strain evidence="2 3">EAF2021</strain>
    </source>
</reference>
<organism evidence="2 3">
    <name type="scientific">Tritrichomonas musculus</name>
    <dbReference type="NCBI Taxonomy" id="1915356"/>
    <lineage>
        <taxon>Eukaryota</taxon>
        <taxon>Metamonada</taxon>
        <taxon>Parabasalia</taxon>
        <taxon>Tritrichomonadida</taxon>
        <taxon>Tritrichomonadidae</taxon>
        <taxon>Tritrichomonas</taxon>
    </lineage>
</organism>
<evidence type="ECO:0000256" key="1">
    <source>
        <dbReference type="SAM" id="MobiDB-lite"/>
    </source>
</evidence>
<accession>A0ABR2HCW5</accession>
<feature type="region of interest" description="Disordered" evidence="1">
    <location>
        <begin position="1"/>
        <end position="66"/>
    </location>
</feature>
<proteinExistence type="predicted"/>
<gene>
    <name evidence="2" type="ORF">M9Y10_024960</name>
</gene>
<name>A0ABR2HCW5_9EUKA</name>
<sequence length="246" mass="28259">MSQPEESIKSCDSQTEKSSDSQTEKSSDNQTEKINDSQTETSSYSQTERIGESQTETSSDSQTGKLELKPIDKISYQIRSKTPLIKSTCFYLMKEDKIIYMAILKFDKIIFKEGEGLQNKKKNGKTAEIIRSVHGYNIIKTDDHDLKVKYTKNGQKFPMVATFTYIGHRIRWNPKDAEYNEFLKDGSKNKPRRSNKNFMLQNSYNHPTFILRKMSKQYYDVECFPTVDPLIVFSIALSGIIGPIAI</sequence>
<comment type="caution">
    <text evidence="2">The sequence shown here is derived from an EMBL/GenBank/DDBJ whole genome shotgun (WGS) entry which is preliminary data.</text>
</comment>
<protein>
    <recommendedName>
        <fullName evidence="4">Tubby C-terminal domain-containing protein</fullName>
    </recommendedName>
</protein>
<feature type="compositionally biased region" description="Low complexity" evidence="1">
    <location>
        <begin position="37"/>
        <end position="63"/>
    </location>
</feature>
<evidence type="ECO:0000313" key="3">
    <source>
        <dbReference type="Proteomes" id="UP001470230"/>
    </source>
</evidence>
<keyword evidence="3" id="KW-1185">Reference proteome</keyword>
<dbReference type="EMBL" id="JAPFFF010000034">
    <property type="protein sequence ID" value="KAK8843880.1"/>
    <property type="molecule type" value="Genomic_DNA"/>
</dbReference>
<evidence type="ECO:0008006" key="4">
    <source>
        <dbReference type="Google" id="ProtNLM"/>
    </source>
</evidence>
<evidence type="ECO:0000313" key="2">
    <source>
        <dbReference type="EMBL" id="KAK8843880.1"/>
    </source>
</evidence>